<evidence type="ECO:0000313" key="1">
    <source>
        <dbReference type="EMBL" id="CCI15989.1"/>
    </source>
</evidence>
<protein>
    <submittedName>
        <fullName evidence="1">Uncharacterized protein</fullName>
    </submittedName>
</protein>
<sequence length="58" mass="6803">MFPFFFNTCGSTSRQECQERKLTFLKWMRDDLETRLAGLNATIETIERQISREGQSPS</sequence>
<gene>
    <name evidence="1" type="ORF">MICAE_710025</name>
</gene>
<accession>I4H1R5</accession>
<comment type="caution">
    <text evidence="1">The sequence shown here is derived from an EMBL/GenBank/DDBJ whole genome shotgun (WGS) entry which is preliminary data.</text>
</comment>
<proteinExistence type="predicted"/>
<dbReference type="RefSeq" id="WP_002781530.1">
    <property type="nucleotide sequence ID" value="NZ_HE973226.1"/>
</dbReference>
<organism evidence="1 2">
    <name type="scientific">Microcystis aeruginosa PCC 9806</name>
    <dbReference type="NCBI Taxonomy" id="1160282"/>
    <lineage>
        <taxon>Bacteria</taxon>
        <taxon>Bacillati</taxon>
        <taxon>Cyanobacteriota</taxon>
        <taxon>Cyanophyceae</taxon>
        <taxon>Oscillatoriophycideae</taxon>
        <taxon>Chroococcales</taxon>
        <taxon>Microcystaceae</taxon>
        <taxon>Microcystis</taxon>
    </lineage>
</organism>
<dbReference type="HOGENOM" id="CLU_193885_1_0_3"/>
<name>I4H1R5_MICAE</name>
<evidence type="ECO:0000313" key="2">
    <source>
        <dbReference type="Proteomes" id="UP000003273"/>
    </source>
</evidence>
<dbReference type="EMBL" id="CAIL01000280">
    <property type="protein sequence ID" value="CCI15989.1"/>
    <property type="molecule type" value="Genomic_DNA"/>
</dbReference>
<dbReference type="Proteomes" id="UP000003273">
    <property type="component" value="Unassembled WGS sequence"/>
</dbReference>
<dbReference type="AlphaFoldDB" id="I4H1R5"/>
<reference evidence="1 2" key="1">
    <citation type="submission" date="2012-04" db="EMBL/GenBank/DDBJ databases">
        <authorList>
            <person name="Genoscope - CEA"/>
        </authorList>
    </citation>
    <scope>NUCLEOTIDE SEQUENCE [LARGE SCALE GENOMIC DNA]</scope>
    <source>
        <strain evidence="1 2">9806</strain>
    </source>
</reference>